<dbReference type="InterPro" id="IPR008168">
    <property type="entry name" value="Cyt_C_IC"/>
</dbReference>
<keyword evidence="14 21" id="KW-0249">Electron transport</keyword>
<proteinExistence type="inferred from homology"/>
<dbReference type="PANTHER" id="PTHR33751:SF1">
    <property type="entry name" value="CBB3-TYPE CYTOCHROME C OXIDASE SUBUNIT FIXP"/>
    <property type="match status" value="1"/>
</dbReference>
<dbReference type="InterPro" id="IPR036909">
    <property type="entry name" value="Cyt_c-like_dom_sf"/>
</dbReference>
<dbReference type="InterPro" id="IPR004678">
    <property type="entry name" value="Cyt_c_oxidase_cbb3_su3"/>
</dbReference>
<evidence type="ECO:0000313" key="25">
    <source>
        <dbReference type="Proteomes" id="UP001424441"/>
    </source>
</evidence>
<evidence type="ECO:0000256" key="6">
    <source>
        <dbReference type="ARBA" id="ARBA00022475"/>
    </source>
</evidence>
<keyword evidence="7 21" id="KW-0997">Cell inner membrane</keyword>
<keyword evidence="15 22" id="KW-1133">Transmembrane helix</keyword>
<keyword evidence="13 21" id="KW-0375">Hydrogen ion transport</keyword>
<keyword evidence="8 21" id="KW-0349">Heme</keyword>
<evidence type="ECO:0000256" key="7">
    <source>
        <dbReference type="ARBA" id="ARBA00022519"/>
    </source>
</evidence>
<dbReference type="Pfam" id="PF13442">
    <property type="entry name" value="Cytochrome_CBB3"/>
    <property type="match status" value="1"/>
</dbReference>
<dbReference type="PROSITE" id="PS51007">
    <property type="entry name" value="CYTC"/>
    <property type="match status" value="2"/>
</dbReference>
<evidence type="ECO:0000256" key="9">
    <source>
        <dbReference type="ARBA" id="ARBA00022660"/>
    </source>
</evidence>
<evidence type="ECO:0000256" key="15">
    <source>
        <dbReference type="ARBA" id="ARBA00022989"/>
    </source>
</evidence>
<evidence type="ECO:0000256" key="19">
    <source>
        <dbReference type="ARBA" id="ARBA00023136"/>
    </source>
</evidence>
<dbReference type="NCBIfam" id="TIGR00782">
    <property type="entry name" value="ccoP"/>
    <property type="match status" value="1"/>
</dbReference>
<comment type="subcellular location">
    <subcellularLocation>
        <location evidence="1 21">Cell inner membrane</location>
    </subcellularLocation>
</comment>
<evidence type="ECO:0000256" key="16">
    <source>
        <dbReference type="ARBA" id="ARBA00023002"/>
    </source>
</evidence>
<evidence type="ECO:0000256" key="12">
    <source>
        <dbReference type="ARBA" id="ARBA00022737"/>
    </source>
</evidence>
<dbReference type="InterPro" id="IPR038414">
    <property type="entry name" value="CcoP_N_sf"/>
</dbReference>
<organism evidence="24 25">
    <name type="scientific">Paenochrobactrum glaciei</name>
    <dbReference type="NCBI Taxonomy" id="486407"/>
    <lineage>
        <taxon>Bacteria</taxon>
        <taxon>Pseudomonadati</taxon>
        <taxon>Pseudomonadota</taxon>
        <taxon>Alphaproteobacteria</taxon>
        <taxon>Hyphomicrobiales</taxon>
        <taxon>Brucellaceae</taxon>
        <taxon>Paenochrobactrum</taxon>
    </lineage>
</organism>
<evidence type="ECO:0000256" key="3">
    <source>
        <dbReference type="ARBA" id="ARBA00006113"/>
    </source>
</evidence>
<keyword evidence="25" id="KW-1185">Reference proteome</keyword>
<dbReference type="PIRSF" id="PIRSF000006">
    <property type="entry name" value="Cbb3-Cox_fixP"/>
    <property type="match status" value="1"/>
</dbReference>
<evidence type="ECO:0000256" key="1">
    <source>
        <dbReference type="ARBA" id="ARBA00004533"/>
    </source>
</evidence>
<dbReference type="Gene3D" id="1.10.760.10">
    <property type="entry name" value="Cytochrome c-like domain"/>
    <property type="match status" value="2"/>
</dbReference>
<protein>
    <recommendedName>
        <fullName evidence="21">Cbb3-type cytochrome c oxidase subunit</fullName>
    </recommendedName>
</protein>
<comment type="function">
    <text evidence="20">C-type cytochrome. Part of the cbb3-type cytochrome c oxidase complex. FixP subunit is required for transferring electrons from donor cytochrome c via its heme groups to FixO subunit. From there, electrons are shuttled to the catalytic binuclear center of FixN subunit where oxygen reduction takes place. The complex also functions as a proton pump.</text>
</comment>
<gene>
    <name evidence="24" type="primary">ccoP_2</name>
    <name evidence="24" type="ORF">GCM10008943_28810</name>
</gene>
<keyword evidence="19 21" id="KW-0472">Membrane</keyword>
<keyword evidence="18 21" id="KW-0406">Ion transport</keyword>
<keyword evidence="10 22" id="KW-0812">Transmembrane</keyword>
<reference evidence="24 25" key="1">
    <citation type="journal article" date="2019" name="Int. J. Syst. Evol. Microbiol.">
        <title>The Global Catalogue of Microorganisms (GCM) 10K type strain sequencing project: providing services to taxonomists for standard genome sequencing and annotation.</title>
        <authorList>
            <consortium name="The Broad Institute Genomics Platform"/>
            <consortium name="The Broad Institute Genome Sequencing Center for Infectious Disease"/>
            <person name="Wu L."/>
            <person name="Ma J."/>
        </authorList>
    </citation>
    <scope>NUCLEOTIDE SEQUENCE [LARGE SCALE GENOMIC DNA]</scope>
    <source>
        <strain evidence="24 25">JCM 15115</strain>
    </source>
</reference>
<dbReference type="RefSeq" id="WP_343806934.1">
    <property type="nucleotide sequence ID" value="NZ_BAAADE010000008.1"/>
</dbReference>
<name>A0ABN1GHF0_9HYPH</name>
<feature type="domain" description="Cytochrome c" evidence="23">
    <location>
        <begin position="207"/>
        <end position="288"/>
    </location>
</feature>
<evidence type="ECO:0000256" key="18">
    <source>
        <dbReference type="ARBA" id="ARBA00023065"/>
    </source>
</evidence>
<comment type="cofactor">
    <cofactor evidence="21">
        <name>heme c</name>
        <dbReference type="ChEBI" id="CHEBI:61717"/>
    </cofactor>
    <text evidence="21">Binds 2 heme C groups per subunit.</text>
</comment>
<dbReference type="PANTHER" id="PTHR33751">
    <property type="entry name" value="CBB3-TYPE CYTOCHROME C OXIDASE SUBUNIT FIXP"/>
    <property type="match status" value="1"/>
</dbReference>
<evidence type="ECO:0000313" key="24">
    <source>
        <dbReference type="EMBL" id="GAA0611517.1"/>
    </source>
</evidence>
<evidence type="ECO:0000256" key="4">
    <source>
        <dbReference type="ARBA" id="ARBA00011203"/>
    </source>
</evidence>
<dbReference type="Proteomes" id="UP001424441">
    <property type="component" value="Unassembled WGS sequence"/>
</dbReference>
<dbReference type="SUPFAM" id="SSF46626">
    <property type="entry name" value="Cytochrome c"/>
    <property type="match status" value="2"/>
</dbReference>
<evidence type="ECO:0000256" key="8">
    <source>
        <dbReference type="ARBA" id="ARBA00022617"/>
    </source>
</evidence>
<dbReference type="InterPro" id="IPR032858">
    <property type="entry name" value="CcoP_N"/>
</dbReference>
<comment type="subunit">
    <text evidence="4">Component of the cbb3-type cytochrome c oxidase at least composed of FixN, FixO, FixQ and FixP.</text>
</comment>
<sequence>MAIKKLDPVTGQHTTGHEWNGIEELDNPVPRVVKFFLIVTTLFGIVYWVLMPAWPLGVTYTKGLLGIDQRDTVTQKVQQAAVSRSVWMNQIAEKDFADILADTGLMAHVEATGSTLFADNCSVCHGTGGTGGPGFPNLTTSSWLWGGEPDAIAETIRVGINSSHPETRMSQMLAFGQDDVLQRSEIMDVVAYVRSLSGLEPAEKEPEKINAGEAIFAENCAACHGDDATGSTDVGAPDLTDKHWIYGGDLQSVYTSVSSGRQGQMPAWEGRFTPVEIKLLTAYVSTLRSAAP</sequence>
<keyword evidence="5 21" id="KW-0813">Transport</keyword>
<evidence type="ECO:0000256" key="13">
    <source>
        <dbReference type="ARBA" id="ARBA00022781"/>
    </source>
</evidence>
<dbReference type="PRINTS" id="PR00605">
    <property type="entry name" value="CYTCHROMECIC"/>
</dbReference>
<dbReference type="Pfam" id="PF14715">
    <property type="entry name" value="FixP_N"/>
    <property type="match status" value="1"/>
</dbReference>
<comment type="caution">
    <text evidence="24">The sequence shown here is derived from an EMBL/GenBank/DDBJ whole genome shotgun (WGS) entry which is preliminary data.</text>
</comment>
<keyword evidence="11 21" id="KW-0479">Metal-binding</keyword>
<feature type="domain" description="Cytochrome c" evidence="23">
    <location>
        <begin position="108"/>
        <end position="197"/>
    </location>
</feature>
<dbReference type="InterPro" id="IPR009056">
    <property type="entry name" value="Cyt_c-like_dom"/>
</dbReference>
<dbReference type="Pfam" id="PF00034">
    <property type="entry name" value="Cytochrom_C"/>
    <property type="match status" value="1"/>
</dbReference>
<keyword evidence="9 21" id="KW-0679">Respiratory chain</keyword>
<keyword evidence="16 21" id="KW-0560">Oxidoreductase</keyword>
<evidence type="ECO:0000256" key="2">
    <source>
        <dbReference type="ARBA" id="ARBA00004673"/>
    </source>
</evidence>
<evidence type="ECO:0000256" key="20">
    <source>
        <dbReference type="ARBA" id="ARBA00025525"/>
    </source>
</evidence>
<evidence type="ECO:0000259" key="23">
    <source>
        <dbReference type="PROSITE" id="PS51007"/>
    </source>
</evidence>
<evidence type="ECO:0000256" key="21">
    <source>
        <dbReference type="PIRNR" id="PIRNR000006"/>
    </source>
</evidence>
<evidence type="ECO:0000256" key="17">
    <source>
        <dbReference type="ARBA" id="ARBA00023004"/>
    </source>
</evidence>
<evidence type="ECO:0000256" key="11">
    <source>
        <dbReference type="ARBA" id="ARBA00022723"/>
    </source>
</evidence>
<evidence type="ECO:0000256" key="14">
    <source>
        <dbReference type="ARBA" id="ARBA00022982"/>
    </source>
</evidence>
<feature type="transmembrane region" description="Helical" evidence="22">
    <location>
        <begin position="32"/>
        <end position="50"/>
    </location>
</feature>
<keyword evidence="12" id="KW-0677">Repeat</keyword>
<evidence type="ECO:0000256" key="5">
    <source>
        <dbReference type="ARBA" id="ARBA00022448"/>
    </source>
</evidence>
<dbReference type="EMBL" id="BAAADE010000008">
    <property type="protein sequence ID" value="GAA0611517.1"/>
    <property type="molecule type" value="Genomic_DNA"/>
</dbReference>
<dbReference type="InterPro" id="IPR050597">
    <property type="entry name" value="Cytochrome_c_Oxidase_Subunit"/>
</dbReference>
<comment type="pathway">
    <text evidence="2 21">Energy metabolism; oxidative phosphorylation.</text>
</comment>
<keyword evidence="6 21" id="KW-1003">Cell membrane</keyword>
<comment type="similarity">
    <text evidence="3 21">Belongs to the CcoP / FixP family.</text>
</comment>
<evidence type="ECO:0000256" key="22">
    <source>
        <dbReference type="SAM" id="Phobius"/>
    </source>
</evidence>
<accession>A0ABN1GHF0</accession>
<dbReference type="Gene3D" id="6.10.280.130">
    <property type="match status" value="1"/>
</dbReference>
<evidence type="ECO:0000256" key="10">
    <source>
        <dbReference type="ARBA" id="ARBA00022692"/>
    </source>
</evidence>
<keyword evidence="17 21" id="KW-0408">Iron</keyword>